<accession>A0AAE4GEM5</accession>
<comment type="caution">
    <text evidence="1">The sequence shown here is derived from an EMBL/GenBank/DDBJ whole genome shotgun (WGS) entry which is preliminary data.</text>
</comment>
<dbReference type="AlphaFoldDB" id="A0AAE4GEM5"/>
<organism evidence="1">
    <name type="scientific">Herbaspirillum huttiense subsp. nephrolepidis</name>
    <dbReference type="NCBI Taxonomy" id="3075126"/>
    <lineage>
        <taxon>Bacteria</taxon>
        <taxon>Pseudomonadati</taxon>
        <taxon>Pseudomonadota</taxon>
        <taxon>Betaproteobacteria</taxon>
        <taxon>Burkholderiales</taxon>
        <taxon>Oxalobacteraceae</taxon>
        <taxon>Herbaspirillum</taxon>
    </lineage>
</organism>
<reference evidence="1" key="1">
    <citation type="submission" date="2023-02" db="EMBL/GenBank/DDBJ databases">
        <title>Description of Herbaspirillum huttiense subsp. nephrolepsisexaltata and Herbaspirillum huttiense subsp. lycopersicon.</title>
        <authorList>
            <person name="Poudel M."/>
            <person name="Sharma A."/>
            <person name="Goss E."/>
            <person name="Tapia J.H."/>
            <person name="Harmon C.M."/>
            <person name="Jones J.B."/>
        </authorList>
    </citation>
    <scope>NUCLEOTIDE SEQUENCE</scope>
    <source>
        <strain evidence="1">NC40101</strain>
    </source>
</reference>
<proteinExistence type="predicted"/>
<name>A0AAE4GEM5_9BURK</name>
<sequence length="80" mass="8748">MTAGGLAPAGGVAFPCAFSWRFACPERQKNVQNPAQIPVQNVVQKKEQKAVQKSVLKEIHKKAQINAGGPPWWRPVDVIT</sequence>
<evidence type="ECO:0000313" key="1">
    <source>
        <dbReference type="EMBL" id="MDT0339785.1"/>
    </source>
</evidence>
<dbReference type="EMBL" id="JAVRAA010000015">
    <property type="protein sequence ID" value="MDT0339785.1"/>
    <property type="molecule type" value="Genomic_DNA"/>
</dbReference>
<dbReference type="RefSeq" id="WP_310836209.1">
    <property type="nucleotide sequence ID" value="NZ_JAVLSM010000003.1"/>
</dbReference>
<gene>
    <name evidence="1" type="ORF">RJN63_23350</name>
</gene>
<protein>
    <submittedName>
        <fullName evidence="1">Uncharacterized protein</fullName>
    </submittedName>
</protein>